<dbReference type="FunFam" id="3.40.140.20:FF:000001">
    <property type="entry name" value="Bifunctional purine biosynthesis protein PurH"/>
    <property type="match status" value="1"/>
</dbReference>
<comment type="catalytic activity">
    <reaction evidence="8 10">
        <text>(6R)-10-formyltetrahydrofolate + 5-amino-1-(5-phospho-beta-D-ribosyl)imidazole-4-carboxamide = 5-formamido-1-(5-phospho-D-ribosyl)imidazole-4-carboxamide + (6S)-5,6,7,8-tetrahydrofolate</text>
        <dbReference type="Rhea" id="RHEA:22192"/>
        <dbReference type="ChEBI" id="CHEBI:57453"/>
        <dbReference type="ChEBI" id="CHEBI:58467"/>
        <dbReference type="ChEBI" id="CHEBI:58475"/>
        <dbReference type="ChEBI" id="CHEBI:195366"/>
        <dbReference type="EC" id="2.1.2.3"/>
    </reaction>
</comment>
<dbReference type="CDD" id="cd01421">
    <property type="entry name" value="IMPCH"/>
    <property type="match status" value="1"/>
</dbReference>
<dbReference type="InterPro" id="IPR002695">
    <property type="entry name" value="PurH-like"/>
</dbReference>
<dbReference type="FunFam" id="3.40.50.1380:FF:000001">
    <property type="entry name" value="Bifunctional purine biosynthesis protein PurH"/>
    <property type="match status" value="1"/>
</dbReference>
<dbReference type="EMBL" id="PJKA01000013">
    <property type="protein sequence ID" value="PNC17146.1"/>
    <property type="molecule type" value="Genomic_DNA"/>
</dbReference>
<dbReference type="RefSeq" id="WP_102715418.1">
    <property type="nucleotide sequence ID" value="NZ_CABMLK010000002.1"/>
</dbReference>
<evidence type="ECO:0000256" key="5">
    <source>
        <dbReference type="ARBA" id="ARBA00022755"/>
    </source>
</evidence>
<dbReference type="PANTHER" id="PTHR11692:SF0">
    <property type="entry name" value="BIFUNCTIONAL PURINE BIOSYNTHESIS PROTEIN ATIC"/>
    <property type="match status" value="1"/>
</dbReference>
<name>A0A2N8HB96_9BACT</name>
<comment type="catalytic activity">
    <reaction evidence="9 10">
        <text>IMP + H2O = 5-formamido-1-(5-phospho-D-ribosyl)imidazole-4-carboxamide</text>
        <dbReference type="Rhea" id="RHEA:18445"/>
        <dbReference type="ChEBI" id="CHEBI:15377"/>
        <dbReference type="ChEBI" id="CHEBI:58053"/>
        <dbReference type="ChEBI" id="CHEBI:58467"/>
        <dbReference type="EC" id="3.5.4.10"/>
    </reaction>
</comment>
<evidence type="ECO:0000256" key="1">
    <source>
        <dbReference type="ARBA" id="ARBA00004844"/>
    </source>
</evidence>
<evidence type="ECO:0000256" key="4">
    <source>
        <dbReference type="ARBA" id="ARBA00022679"/>
    </source>
</evidence>
<dbReference type="Gene3D" id="3.40.50.1380">
    <property type="entry name" value="Methylglyoxal synthase-like domain"/>
    <property type="match status" value="1"/>
</dbReference>
<dbReference type="GO" id="GO:0005829">
    <property type="term" value="C:cytosol"/>
    <property type="evidence" value="ECO:0007669"/>
    <property type="project" value="TreeGrafter"/>
</dbReference>
<proteinExistence type="inferred from homology"/>
<evidence type="ECO:0000256" key="10">
    <source>
        <dbReference type="HAMAP-Rule" id="MF_00139"/>
    </source>
</evidence>
<protein>
    <recommendedName>
        <fullName evidence="10">Bifunctional purine biosynthesis protein PurH</fullName>
    </recommendedName>
    <domain>
        <recommendedName>
            <fullName evidence="10">Phosphoribosylaminoimidazolecarboxamide formyltransferase</fullName>
            <ecNumber evidence="10">2.1.2.3</ecNumber>
        </recommendedName>
        <alternativeName>
            <fullName evidence="10">AICAR transformylase</fullName>
        </alternativeName>
    </domain>
    <domain>
        <recommendedName>
            <fullName evidence="10">IMP cyclohydrolase</fullName>
            <ecNumber evidence="10">3.5.4.10</ecNumber>
        </recommendedName>
        <alternativeName>
            <fullName evidence="10">ATIC</fullName>
        </alternativeName>
        <alternativeName>
            <fullName evidence="10">IMP synthase</fullName>
        </alternativeName>
        <alternativeName>
            <fullName evidence="10">Inosinicase</fullName>
        </alternativeName>
    </domain>
</protein>
<keyword evidence="7 10" id="KW-0511">Multifunctional enzyme</keyword>
<evidence type="ECO:0000259" key="11">
    <source>
        <dbReference type="PROSITE" id="PS51855"/>
    </source>
</evidence>
<dbReference type="InterPro" id="IPR024051">
    <property type="entry name" value="AICAR_Tfase_dup_dom_sf"/>
</dbReference>
<dbReference type="SUPFAM" id="SSF53927">
    <property type="entry name" value="Cytidine deaminase-like"/>
    <property type="match status" value="1"/>
</dbReference>
<sequence length="515" mass="56372">MAIQRALISVSDKTGLEEFAKGLHEFGVELISTGGTAAFLKGLGLPVIEISDYTGEPELFEGRLKTLHPMVHGGLLHRRDNEEHVRQAKENGIKPIDLVCVNLYPFEETVARPGVTLEEAIEKIDIGGPSMLRSASKNYASVTVVSDPADYPRILDEMQTHKGDTTLKTRENLAVKVFMRTSNYDNAITNYLGHQSAESTKGSFCICAPLYQELRYGDNPHQESSLYGSFGDIFHQLQGKELSYTNVLDIEGAAELITQFRRPTVGILKHTNPCGVGQDDEDLRNAWQKAFETDTQAPFGGVIVVNRPMTEGLARVLSAIFTDVIIAPEYDAEARAILQKKKNCRIIRMNTEAWMKARLEPIIRSAPGGFMTMKRDTDVMGLDNLEAKVVTKRPPTEEELTAMRFNWRVVKQVHSNAIVFGGTDRTLGIGAGQMSRVDSARIAVWKAGQAGLDLKGSVVASDAMFPFADGLQVAIDAGATACIQPGGSIRDEEVIAAADAAGIAMVFTGHRHFLH</sequence>
<reference evidence="12 13" key="1">
    <citation type="journal article" date="2017" name="BMC Genomics">
        <title>Genome sequencing of 39 Akkermansia muciniphila isolates reveals its population structure, genomic and functional diverisity, and global distribution in mammalian gut microbiotas.</title>
        <authorList>
            <person name="Guo X."/>
            <person name="Li S."/>
            <person name="Zhang J."/>
            <person name="Wu F."/>
            <person name="Li X."/>
            <person name="Wu D."/>
            <person name="Zhang M."/>
            <person name="Ou Z."/>
            <person name="Jie Z."/>
            <person name="Yan Q."/>
            <person name="Li P."/>
            <person name="Yi J."/>
            <person name="Peng Y."/>
        </authorList>
    </citation>
    <scope>NUCLEOTIDE SEQUENCE [LARGE SCALE GENOMIC DNA]</scope>
    <source>
        <strain evidence="12 13">GP24</strain>
    </source>
</reference>
<dbReference type="SUPFAM" id="SSF52335">
    <property type="entry name" value="Methylglyoxal synthase-like"/>
    <property type="match status" value="1"/>
</dbReference>
<dbReference type="SMART" id="SM00798">
    <property type="entry name" value="AICARFT_IMPCHas"/>
    <property type="match status" value="1"/>
</dbReference>
<dbReference type="HAMAP" id="MF_00139">
    <property type="entry name" value="PurH"/>
    <property type="match status" value="1"/>
</dbReference>
<dbReference type="NCBIfam" id="TIGR00355">
    <property type="entry name" value="purH"/>
    <property type="match status" value="1"/>
</dbReference>
<dbReference type="Pfam" id="PF02142">
    <property type="entry name" value="MGS"/>
    <property type="match status" value="1"/>
</dbReference>
<dbReference type="Pfam" id="PF01808">
    <property type="entry name" value="AICARFT_IMPCHas"/>
    <property type="match status" value="1"/>
</dbReference>
<feature type="domain" description="MGS-like" evidence="11">
    <location>
        <begin position="1"/>
        <end position="146"/>
    </location>
</feature>
<dbReference type="EC" id="2.1.2.3" evidence="10"/>
<dbReference type="AlphaFoldDB" id="A0A2N8HB96"/>
<keyword evidence="4 10" id="KW-0808">Transferase</keyword>
<gene>
    <name evidence="10 12" type="primary">purH</name>
    <name evidence="12" type="ORF">CXU22_10980</name>
</gene>
<dbReference type="PANTHER" id="PTHR11692">
    <property type="entry name" value="BIFUNCTIONAL PURINE BIOSYNTHESIS PROTEIN PURH"/>
    <property type="match status" value="1"/>
</dbReference>
<dbReference type="UniPathway" id="UPA00074">
    <property type="reaction ID" value="UER00133"/>
</dbReference>
<comment type="caution">
    <text evidence="12">The sequence shown here is derived from an EMBL/GenBank/DDBJ whole genome shotgun (WGS) entry which is preliminary data.</text>
</comment>
<comment type="domain">
    <text evidence="10">The IMP cyclohydrolase activity resides in the N-terminal region.</text>
</comment>
<dbReference type="PROSITE" id="PS51855">
    <property type="entry name" value="MGS"/>
    <property type="match status" value="1"/>
</dbReference>
<dbReference type="InterPro" id="IPR036914">
    <property type="entry name" value="MGS-like_dom_sf"/>
</dbReference>
<evidence type="ECO:0000256" key="8">
    <source>
        <dbReference type="ARBA" id="ARBA00050488"/>
    </source>
</evidence>
<evidence type="ECO:0000256" key="7">
    <source>
        <dbReference type="ARBA" id="ARBA00023268"/>
    </source>
</evidence>
<dbReference type="Proteomes" id="UP000236000">
    <property type="component" value="Unassembled WGS sequence"/>
</dbReference>
<dbReference type="GO" id="GO:0004643">
    <property type="term" value="F:phosphoribosylaminoimidazolecarboxamide formyltransferase activity"/>
    <property type="evidence" value="ECO:0007669"/>
    <property type="project" value="UniProtKB-UniRule"/>
</dbReference>
<evidence type="ECO:0000256" key="6">
    <source>
        <dbReference type="ARBA" id="ARBA00022801"/>
    </source>
</evidence>
<dbReference type="InterPro" id="IPR016193">
    <property type="entry name" value="Cytidine_deaminase-like"/>
</dbReference>
<dbReference type="OrthoDB" id="9802065at2"/>
<comment type="pathway">
    <text evidence="1 10">Purine metabolism; IMP biosynthesis via de novo pathway; IMP from 5-formamido-1-(5-phospho-D-ribosyl)imidazole-4-carboxamide: step 1/1.</text>
</comment>
<organism evidence="12 13">
    <name type="scientific">Akkermansia muciniphila</name>
    <dbReference type="NCBI Taxonomy" id="239935"/>
    <lineage>
        <taxon>Bacteria</taxon>
        <taxon>Pseudomonadati</taxon>
        <taxon>Verrucomicrobiota</taxon>
        <taxon>Verrucomicrobiia</taxon>
        <taxon>Verrucomicrobiales</taxon>
        <taxon>Akkermansiaceae</taxon>
        <taxon>Akkermansia</taxon>
    </lineage>
</organism>
<dbReference type="GO" id="GO:0003937">
    <property type="term" value="F:IMP cyclohydrolase activity"/>
    <property type="evidence" value="ECO:0007669"/>
    <property type="project" value="UniProtKB-UniRule"/>
</dbReference>
<keyword evidence="6 10" id="KW-0378">Hydrolase</keyword>
<dbReference type="NCBIfam" id="NF002049">
    <property type="entry name" value="PRK00881.1"/>
    <property type="match status" value="1"/>
</dbReference>
<evidence type="ECO:0000256" key="9">
    <source>
        <dbReference type="ARBA" id="ARBA00050687"/>
    </source>
</evidence>
<comment type="similarity">
    <text evidence="3 10">Belongs to the PurH family.</text>
</comment>
<comment type="pathway">
    <text evidence="2 10">Purine metabolism; IMP biosynthesis via de novo pathway; 5-formamido-1-(5-phospho-D-ribosyl)imidazole-4-carboxamide from 5-amino-1-(5-phospho-D-ribosyl)imidazole-4-carboxamide (10-formyl THF route): step 1/1.</text>
</comment>
<evidence type="ECO:0000313" key="12">
    <source>
        <dbReference type="EMBL" id="PNC17146.1"/>
    </source>
</evidence>
<dbReference type="PIRSF" id="PIRSF000414">
    <property type="entry name" value="AICARFT_IMPCHas"/>
    <property type="match status" value="1"/>
</dbReference>
<accession>A0A2N8HB96</accession>
<dbReference type="GO" id="GO:0006189">
    <property type="term" value="P:'de novo' IMP biosynthetic process"/>
    <property type="evidence" value="ECO:0007669"/>
    <property type="project" value="UniProtKB-UniRule"/>
</dbReference>
<dbReference type="InterPro" id="IPR011607">
    <property type="entry name" value="MGS-like_dom"/>
</dbReference>
<evidence type="ECO:0000256" key="3">
    <source>
        <dbReference type="ARBA" id="ARBA00007667"/>
    </source>
</evidence>
<keyword evidence="5 10" id="KW-0658">Purine biosynthesis</keyword>
<evidence type="ECO:0000313" key="13">
    <source>
        <dbReference type="Proteomes" id="UP000236000"/>
    </source>
</evidence>
<dbReference type="SMART" id="SM00851">
    <property type="entry name" value="MGS"/>
    <property type="match status" value="1"/>
</dbReference>
<dbReference type="Gene3D" id="3.40.140.20">
    <property type="match status" value="2"/>
</dbReference>
<dbReference type="EC" id="3.5.4.10" evidence="10"/>
<evidence type="ECO:0000256" key="2">
    <source>
        <dbReference type="ARBA" id="ARBA00004954"/>
    </source>
</evidence>